<dbReference type="Gene3D" id="1.10.10.2480">
    <property type="match status" value="1"/>
</dbReference>
<dbReference type="InterPro" id="IPR044145">
    <property type="entry name" value="IF2_II"/>
</dbReference>
<feature type="region of interest" description="Disordered" evidence="10">
    <location>
        <begin position="69"/>
        <end position="169"/>
    </location>
</feature>
<feature type="binding site" evidence="8">
    <location>
        <begin position="380"/>
        <end position="384"/>
    </location>
    <ligand>
        <name>GTP</name>
        <dbReference type="ChEBI" id="CHEBI:37565"/>
    </ligand>
</feature>
<evidence type="ECO:0000256" key="10">
    <source>
        <dbReference type="SAM" id="MobiDB-lite"/>
    </source>
</evidence>
<dbReference type="RefSeq" id="WP_235323764.1">
    <property type="nucleotide sequence ID" value="NZ_JAFBIT010000002.1"/>
</dbReference>
<dbReference type="CDD" id="cd03692">
    <property type="entry name" value="mtIF2_IVc"/>
    <property type="match status" value="1"/>
</dbReference>
<feature type="compositionally biased region" description="Low complexity" evidence="10">
    <location>
        <begin position="71"/>
        <end position="89"/>
    </location>
</feature>
<dbReference type="InterPro" id="IPR009000">
    <property type="entry name" value="Transl_B-barrel_sf"/>
</dbReference>
<dbReference type="InterPro" id="IPR053905">
    <property type="entry name" value="EF-G-like_DII"/>
</dbReference>
<dbReference type="Gene3D" id="3.40.50.10050">
    <property type="entry name" value="Translation initiation factor IF- 2, domain 3"/>
    <property type="match status" value="1"/>
</dbReference>
<sequence>MMIKYRVHEVAKDLDVANKEVLDILGKYVKEPKKHMTALEENELDIVFDKFTQDHAVQNFDAYFATRNKAQEAPEQPAEKPAAPKQNAKPQEKRPVQKGQPNGRQANDQKKPNNANGAKGQKNDRKPNGQNGPKNQNAQNGQNSQNNQKRPAPQQNTAPAAAAEETKTVSRRVVDTRTVNVNIDKYNEKYDRLAYDKVKNDTVAAKQKINQKSQRRGKPKSAKRETEAERLNRIAAERKAKPITITVPDEITVGEFALRLKATSAEVIKKLMMNGVFATINDTIDFDTAVLIADEFHAKVEKEVVVTIEERIIDDSEDDDANLVPRAPVVVVMGHVDHGKTSILDAIRHANVTAGEAGGITQHIGAYRVQVDDREITFLDTPGHAAFTTMRARGAQVTDIAVLVVAADDGIMPQTVEAINHAKAAGVSIIVAINKMDKPAANPDLVKQQLTEYELVPEEWGGDVPCIPVSAHTKMGIEDLLEMIILTADMKELKANPDRAAKGTVIEARLDKGRGPVATVLVQNGTLNVGDIVVAGTTVGRIRAMMNERGERVEHAGPSVPVEVTGLNEVPVGGDIFNAVSDERLARELVEQRITEQKEEMFNSQTKVTLDNLFEQMKVGEMKELKIIVKADVQGSVEAVRQSLEKLTNDEVRVHVIHGAVGAISESDVMLANASNAIIVGFNVRPDPVAEENAKRDGVDMRLYRIIYDCIEEIESAMKGMLAPKYREVFLGKAECREVYKITNVGMVIGGHVTSGKIVRGALVRLVRDGIIVADDKIASLRRFKDDVKEVADGYDCGITLERFSDIKIGDILEAYEMEEYRE</sequence>
<evidence type="ECO:0000313" key="13">
    <source>
        <dbReference type="Proteomes" id="UP001299220"/>
    </source>
</evidence>
<dbReference type="SUPFAM" id="SSF52540">
    <property type="entry name" value="P-loop containing nucleoside triphosphate hydrolases"/>
    <property type="match status" value="1"/>
</dbReference>
<evidence type="ECO:0000256" key="4">
    <source>
        <dbReference type="ARBA" id="ARBA00022741"/>
    </source>
</evidence>
<dbReference type="HAMAP" id="MF_00100_B">
    <property type="entry name" value="IF_2_B"/>
    <property type="match status" value="1"/>
</dbReference>
<feature type="region of interest" description="G-domain" evidence="8">
    <location>
        <begin position="328"/>
        <end position="476"/>
    </location>
</feature>
<proteinExistence type="inferred from homology"/>
<dbReference type="PANTHER" id="PTHR43381:SF5">
    <property type="entry name" value="TR-TYPE G DOMAIN-CONTAINING PROTEIN"/>
    <property type="match status" value="1"/>
</dbReference>
<dbReference type="PROSITE" id="PS51722">
    <property type="entry name" value="G_TR_2"/>
    <property type="match status" value="1"/>
</dbReference>
<feature type="compositionally biased region" description="Polar residues" evidence="10">
    <location>
        <begin position="99"/>
        <end position="116"/>
    </location>
</feature>
<dbReference type="InterPro" id="IPR023115">
    <property type="entry name" value="TIF_IF2_dom3"/>
</dbReference>
<dbReference type="InterPro" id="IPR015760">
    <property type="entry name" value="TIF_IF2"/>
</dbReference>
<gene>
    <name evidence="8 12" type="primary">infB</name>
    <name evidence="12" type="ORF">JQM67_08975</name>
</gene>
<protein>
    <recommendedName>
        <fullName evidence="2 8">Translation initiation factor IF-2</fullName>
    </recommendedName>
</protein>
<dbReference type="CDD" id="cd01887">
    <property type="entry name" value="IF2_eIF5B"/>
    <property type="match status" value="1"/>
</dbReference>
<dbReference type="InterPro" id="IPR000178">
    <property type="entry name" value="TF_IF2_bacterial-like"/>
</dbReference>
<dbReference type="NCBIfam" id="TIGR00231">
    <property type="entry name" value="small_GTP"/>
    <property type="match status" value="1"/>
</dbReference>
<comment type="caution">
    <text evidence="12">The sequence shown here is derived from an EMBL/GenBank/DDBJ whole genome shotgun (WGS) entry which is preliminary data.</text>
</comment>
<keyword evidence="3 8" id="KW-0396">Initiation factor</keyword>
<evidence type="ECO:0000256" key="3">
    <source>
        <dbReference type="ARBA" id="ARBA00022540"/>
    </source>
</evidence>
<evidence type="ECO:0000256" key="1">
    <source>
        <dbReference type="ARBA" id="ARBA00007733"/>
    </source>
</evidence>
<dbReference type="Proteomes" id="UP001299220">
    <property type="component" value="Unassembled WGS sequence"/>
</dbReference>
<feature type="domain" description="Tr-type G" evidence="11">
    <location>
        <begin position="325"/>
        <end position="494"/>
    </location>
</feature>
<keyword evidence="8" id="KW-0963">Cytoplasm</keyword>
<comment type="function">
    <text evidence="7 8 9">One of the essential components for the initiation of protein synthesis. Protects formylmethionyl-tRNA from spontaneous hydrolysis and promotes its binding to the 30S ribosomal subunits. Also involved in the hydrolysis of GTP during the formation of the 70S ribosomal complex.</text>
</comment>
<dbReference type="PANTHER" id="PTHR43381">
    <property type="entry name" value="TRANSLATION INITIATION FACTOR IF-2-RELATED"/>
    <property type="match status" value="1"/>
</dbReference>
<organism evidence="12 13">
    <name type="scientific">Anaeromassilibacillus senegalensis</name>
    <dbReference type="NCBI Taxonomy" id="1673717"/>
    <lineage>
        <taxon>Bacteria</taxon>
        <taxon>Bacillati</taxon>
        <taxon>Bacillota</taxon>
        <taxon>Clostridia</taxon>
        <taxon>Eubacteriales</taxon>
        <taxon>Acutalibacteraceae</taxon>
        <taxon>Anaeromassilibacillus</taxon>
    </lineage>
</organism>
<dbReference type="GO" id="GO:0003743">
    <property type="term" value="F:translation initiation factor activity"/>
    <property type="evidence" value="ECO:0007669"/>
    <property type="project" value="UniProtKB-KW"/>
</dbReference>
<feature type="binding site" evidence="8">
    <location>
        <begin position="334"/>
        <end position="341"/>
    </location>
    <ligand>
        <name>GTP</name>
        <dbReference type="ChEBI" id="CHEBI:37565"/>
    </ligand>
</feature>
<dbReference type="InterPro" id="IPR000795">
    <property type="entry name" value="T_Tr_GTP-bd_dom"/>
</dbReference>
<accession>A0ABS9CPM2</accession>
<dbReference type="NCBIfam" id="TIGR00487">
    <property type="entry name" value="IF-2"/>
    <property type="match status" value="1"/>
</dbReference>
<dbReference type="SUPFAM" id="SSF50447">
    <property type="entry name" value="Translation proteins"/>
    <property type="match status" value="2"/>
</dbReference>
<name>A0ABS9CPM2_9FIRM</name>
<feature type="compositionally biased region" description="Low complexity" evidence="10">
    <location>
        <begin position="135"/>
        <end position="163"/>
    </location>
</feature>
<reference evidence="12 13" key="1">
    <citation type="submission" date="2020-12" db="EMBL/GenBank/DDBJ databases">
        <title>Whole genome sequences of gut porcine anaerobes.</title>
        <authorList>
            <person name="Kubasova T."/>
            <person name="Jahodarova E."/>
            <person name="Rychlik I."/>
        </authorList>
    </citation>
    <scope>NUCLEOTIDE SEQUENCE [LARGE SCALE GENOMIC DNA]</scope>
    <source>
        <strain evidence="12 13">An867</strain>
    </source>
</reference>
<dbReference type="InterPro" id="IPR005225">
    <property type="entry name" value="Small_GTP-bd"/>
</dbReference>
<dbReference type="InterPro" id="IPR027417">
    <property type="entry name" value="P-loop_NTPase"/>
</dbReference>
<dbReference type="Gene3D" id="3.40.50.300">
    <property type="entry name" value="P-loop containing nucleotide triphosphate hydrolases"/>
    <property type="match status" value="1"/>
</dbReference>
<evidence type="ECO:0000256" key="5">
    <source>
        <dbReference type="ARBA" id="ARBA00022917"/>
    </source>
</evidence>
<keyword evidence="5 8" id="KW-0648">Protein biosynthesis</keyword>
<feature type="binding site" evidence="8">
    <location>
        <begin position="434"/>
        <end position="437"/>
    </location>
    <ligand>
        <name>GTP</name>
        <dbReference type="ChEBI" id="CHEBI:37565"/>
    </ligand>
</feature>
<keyword evidence="4 8" id="KW-0547">Nucleotide-binding</keyword>
<dbReference type="SUPFAM" id="SSF52156">
    <property type="entry name" value="Initiation factor IF2/eIF5b, domain 3"/>
    <property type="match status" value="1"/>
</dbReference>
<evidence type="ECO:0000256" key="8">
    <source>
        <dbReference type="HAMAP-Rule" id="MF_00100"/>
    </source>
</evidence>
<comment type="subcellular location">
    <subcellularLocation>
        <location evidence="8">Cytoplasm</location>
    </subcellularLocation>
</comment>
<dbReference type="InterPro" id="IPR036925">
    <property type="entry name" value="TIF_IF2_dom3_sf"/>
</dbReference>
<dbReference type="CDD" id="cd03702">
    <property type="entry name" value="IF2_mtIF2_II"/>
    <property type="match status" value="1"/>
</dbReference>
<evidence type="ECO:0000256" key="9">
    <source>
        <dbReference type="RuleBase" id="RU000644"/>
    </source>
</evidence>
<dbReference type="Pfam" id="PF00009">
    <property type="entry name" value="GTP_EFTU"/>
    <property type="match status" value="1"/>
</dbReference>
<dbReference type="Pfam" id="PF11987">
    <property type="entry name" value="IF-2"/>
    <property type="match status" value="1"/>
</dbReference>
<evidence type="ECO:0000256" key="6">
    <source>
        <dbReference type="ARBA" id="ARBA00023134"/>
    </source>
</evidence>
<feature type="region of interest" description="Disordered" evidence="10">
    <location>
        <begin position="204"/>
        <end position="227"/>
    </location>
</feature>
<evidence type="ECO:0000256" key="2">
    <source>
        <dbReference type="ARBA" id="ARBA00020675"/>
    </source>
</evidence>
<evidence type="ECO:0000259" key="11">
    <source>
        <dbReference type="PROSITE" id="PS51722"/>
    </source>
</evidence>
<keyword evidence="6 8" id="KW-0342">GTP-binding</keyword>
<dbReference type="InterPro" id="IPR006847">
    <property type="entry name" value="IF2_N"/>
</dbReference>
<dbReference type="Gene3D" id="2.40.30.10">
    <property type="entry name" value="Translation factors"/>
    <property type="match status" value="2"/>
</dbReference>
<comment type="similarity">
    <text evidence="1 8 9">Belongs to the TRAFAC class translation factor GTPase superfamily. Classic translation factor GTPase family. IF-2 subfamily.</text>
</comment>
<keyword evidence="13" id="KW-1185">Reference proteome</keyword>
<dbReference type="Pfam" id="PF22042">
    <property type="entry name" value="EF-G_D2"/>
    <property type="match status" value="1"/>
</dbReference>
<dbReference type="EMBL" id="JAFBIT010000002">
    <property type="protein sequence ID" value="MCF2652735.1"/>
    <property type="molecule type" value="Genomic_DNA"/>
</dbReference>
<dbReference type="Pfam" id="PF04760">
    <property type="entry name" value="IF2_N"/>
    <property type="match status" value="1"/>
</dbReference>
<evidence type="ECO:0000256" key="7">
    <source>
        <dbReference type="ARBA" id="ARBA00025162"/>
    </source>
</evidence>
<evidence type="ECO:0000313" key="12">
    <source>
        <dbReference type="EMBL" id="MCF2652735.1"/>
    </source>
</evidence>